<dbReference type="InterPro" id="IPR036397">
    <property type="entry name" value="RNaseH_sf"/>
</dbReference>
<dbReference type="InterPro" id="IPR047021">
    <property type="entry name" value="REXO1/3/4-like"/>
</dbReference>
<dbReference type="Gene3D" id="3.30.420.10">
    <property type="entry name" value="Ribonuclease H-like superfamily/Ribonuclease H"/>
    <property type="match status" value="1"/>
</dbReference>
<keyword evidence="1" id="KW-0698">rRNA processing</keyword>
<protein>
    <submittedName>
        <fullName evidence="7">Small RNA degrading nuclease 2</fullName>
    </submittedName>
</protein>
<evidence type="ECO:0000256" key="4">
    <source>
        <dbReference type="ARBA" id="ARBA00025599"/>
    </source>
</evidence>
<dbReference type="PANTHER" id="PTHR12801:SF45">
    <property type="entry name" value="RNA EXONUCLEASE 4"/>
    <property type="match status" value="1"/>
</dbReference>
<feature type="region of interest" description="Disordered" evidence="5">
    <location>
        <begin position="264"/>
        <end position="284"/>
    </location>
</feature>
<dbReference type="Pfam" id="PF00929">
    <property type="entry name" value="RNase_T"/>
    <property type="match status" value="1"/>
</dbReference>
<dbReference type="EMBL" id="JBBWWR010000021">
    <property type="protein sequence ID" value="KAK8937557.1"/>
    <property type="molecule type" value="Genomic_DNA"/>
</dbReference>
<evidence type="ECO:0000313" key="7">
    <source>
        <dbReference type="EMBL" id="KAK8937557.1"/>
    </source>
</evidence>
<evidence type="ECO:0000256" key="1">
    <source>
        <dbReference type="ARBA" id="ARBA00022552"/>
    </source>
</evidence>
<name>A0ABR2LBP7_9ASPA</name>
<accession>A0ABR2LBP7</accession>
<keyword evidence="2" id="KW-0540">Nuclease</keyword>
<keyword evidence="8" id="KW-1185">Reference proteome</keyword>
<evidence type="ECO:0000259" key="6">
    <source>
        <dbReference type="SMART" id="SM00479"/>
    </source>
</evidence>
<gene>
    <name evidence="7" type="primary">SDN2</name>
    <name evidence="7" type="ORF">KSP40_PGU009273</name>
</gene>
<comment type="caution">
    <text evidence="7">The sequence shown here is derived from an EMBL/GenBank/DDBJ whole genome shotgun (WGS) entry which is preliminary data.</text>
</comment>
<dbReference type="SMART" id="SM00479">
    <property type="entry name" value="EXOIII"/>
    <property type="match status" value="1"/>
</dbReference>
<reference evidence="7 8" key="1">
    <citation type="journal article" date="2022" name="Nat. Plants">
        <title>Genomes of leafy and leafless Platanthera orchids illuminate the evolution of mycoheterotrophy.</title>
        <authorList>
            <person name="Li M.H."/>
            <person name="Liu K.W."/>
            <person name="Li Z."/>
            <person name="Lu H.C."/>
            <person name="Ye Q.L."/>
            <person name="Zhang D."/>
            <person name="Wang J.Y."/>
            <person name="Li Y.F."/>
            <person name="Zhong Z.M."/>
            <person name="Liu X."/>
            <person name="Yu X."/>
            <person name="Liu D.K."/>
            <person name="Tu X.D."/>
            <person name="Liu B."/>
            <person name="Hao Y."/>
            <person name="Liao X.Y."/>
            <person name="Jiang Y.T."/>
            <person name="Sun W.H."/>
            <person name="Chen J."/>
            <person name="Chen Y.Q."/>
            <person name="Ai Y."/>
            <person name="Zhai J.W."/>
            <person name="Wu S.S."/>
            <person name="Zhou Z."/>
            <person name="Hsiao Y.Y."/>
            <person name="Wu W.L."/>
            <person name="Chen Y.Y."/>
            <person name="Lin Y.F."/>
            <person name="Hsu J.L."/>
            <person name="Li C.Y."/>
            <person name="Wang Z.W."/>
            <person name="Zhao X."/>
            <person name="Zhong W.Y."/>
            <person name="Ma X.K."/>
            <person name="Ma L."/>
            <person name="Huang J."/>
            <person name="Chen G.Z."/>
            <person name="Huang M.Z."/>
            <person name="Huang L."/>
            <person name="Peng D.H."/>
            <person name="Luo Y.B."/>
            <person name="Zou S.Q."/>
            <person name="Chen S.P."/>
            <person name="Lan S."/>
            <person name="Tsai W.C."/>
            <person name="Van de Peer Y."/>
            <person name="Liu Z.J."/>
        </authorList>
    </citation>
    <scope>NUCLEOTIDE SEQUENCE [LARGE SCALE GENOMIC DNA]</scope>
    <source>
        <strain evidence="7">Lor288</strain>
    </source>
</reference>
<evidence type="ECO:0000256" key="5">
    <source>
        <dbReference type="SAM" id="MobiDB-lite"/>
    </source>
</evidence>
<evidence type="ECO:0000256" key="3">
    <source>
        <dbReference type="ARBA" id="ARBA00022801"/>
    </source>
</evidence>
<dbReference type="InterPro" id="IPR012337">
    <property type="entry name" value="RNaseH-like_sf"/>
</dbReference>
<organism evidence="7 8">
    <name type="scientific">Platanthera guangdongensis</name>
    <dbReference type="NCBI Taxonomy" id="2320717"/>
    <lineage>
        <taxon>Eukaryota</taxon>
        <taxon>Viridiplantae</taxon>
        <taxon>Streptophyta</taxon>
        <taxon>Embryophyta</taxon>
        <taxon>Tracheophyta</taxon>
        <taxon>Spermatophyta</taxon>
        <taxon>Magnoliopsida</taxon>
        <taxon>Liliopsida</taxon>
        <taxon>Asparagales</taxon>
        <taxon>Orchidaceae</taxon>
        <taxon>Orchidoideae</taxon>
        <taxon>Orchideae</taxon>
        <taxon>Orchidinae</taxon>
        <taxon>Platanthera</taxon>
    </lineage>
</organism>
<dbReference type="Proteomes" id="UP001412067">
    <property type="component" value="Unassembled WGS sequence"/>
</dbReference>
<sequence>MLAPWTIDGQPVGSVHILVVISLHGKVRNKPCVCPSWALLGADSKRDSYLHLVTRDLLHIHIRRLLPARGSRLQPTIHIPLLPPLIPMNRGDSSLDAGAYDLFIVLGKGFESDTNNSIFLKVNTWGNVVYDEYVRPLDYVVDFRTKISGIRPNNLKKAKEFMTVQKKVAELIKGRILVGHALHNDLKVLLLSHPRKDIRDTSEYQPLFRCSVEFNPSGKDERGLLEILAAEILDVKIQQKEHCSIKNECALMCPSSDKRLQVQEEKRKKELRRQKFQRPLRARS</sequence>
<dbReference type="SUPFAM" id="SSF53098">
    <property type="entry name" value="Ribonuclease H-like"/>
    <property type="match status" value="1"/>
</dbReference>
<keyword evidence="3" id="KW-0378">Hydrolase</keyword>
<feature type="domain" description="Exonuclease" evidence="6">
    <location>
        <begin position="102"/>
        <end position="258"/>
    </location>
</feature>
<feature type="compositionally biased region" description="Basic residues" evidence="5">
    <location>
        <begin position="269"/>
        <end position="284"/>
    </location>
</feature>
<proteinExistence type="predicted"/>
<evidence type="ECO:0000256" key="2">
    <source>
        <dbReference type="ARBA" id="ARBA00022722"/>
    </source>
</evidence>
<comment type="function">
    <text evidence="4">Exoribonuclease involved in ribosome biosynthesis. Involved in the processing of ITS1, the internal transcribed spacer localized between the 18S and 5.8S rRNAs.</text>
</comment>
<dbReference type="InterPro" id="IPR013520">
    <property type="entry name" value="Ribonucl_H"/>
</dbReference>
<evidence type="ECO:0000313" key="8">
    <source>
        <dbReference type="Proteomes" id="UP001412067"/>
    </source>
</evidence>
<dbReference type="PANTHER" id="PTHR12801">
    <property type="entry name" value="RNA EXONUCLEASE REXO1 / RECO3 FAMILY MEMBER-RELATED"/>
    <property type="match status" value="1"/>
</dbReference>